<gene>
    <name evidence="2" type="ORF">SAMN05216553_12634</name>
</gene>
<dbReference type="Proteomes" id="UP000199623">
    <property type="component" value="Unassembled WGS sequence"/>
</dbReference>
<keyword evidence="1" id="KW-0732">Signal</keyword>
<evidence type="ECO:0000313" key="3">
    <source>
        <dbReference type="Proteomes" id="UP000199623"/>
    </source>
</evidence>
<dbReference type="EMBL" id="FNCC01000026">
    <property type="protein sequence ID" value="SDH52961.1"/>
    <property type="molecule type" value="Genomic_DNA"/>
</dbReference>
<dbReference type="STRING" id="200378.SAMN05216553_12634"/>
<feature type="signal peptide" evidence="1">
    <location>
        <begin position="1"/>
        <end position="31"/>
    </location>
</feature>
<evidence type="ECO:0000256" key="1">
    <source>
        <dbReference type="SAM" id="SignalP"/>
    </source>
</evidence>
<reference evidence="3" key="1">
    <citation type="submission" date="2016-10" db="EMBL/GenBank/DDBJ databases">
        <authorList>
            <person name="Varghese N."/>
            <person name="Submissions S."/>
        </authorList>
    </citation>
    <scope>NUCLEOTIDE SEQUENCE [LARGE SCALE GENOMIC DNA]</scope>
    <source>
        <strain evidence="3">CGMCC 4.3506</strain>
    </source>
</reference>
<proteinExistence type="predicted"/>
<organism evidence="2 3">
    <name type="scientific">Lentzea fradiae</name>
    <dbReference type="NCBI Taxonomy" id="200378"/>
    <lineage>
        <taxon>Bacteria</taxon>
        <taxon>Bacillati</taxon>
        <taxon>Actinomycetota</taxon>
        <taxon>Actinomycetes</taxon>
        <taxon>Pseudonocardiales</taxon>
        <taxon>Pseudonocardiaceae</taxon>
        <taxon>Lentzea</taxon>
    </lineage>
</organism>
<accession>A0A1G8D5I8</accession>
<dbReference type="RefSeq" id="WP_176947144.1">
    <property type="nucleotide sequence ID" value="NZ_FNCC01000026.1"/>
</dbReference>
<name>A0A1G8D5I8_9PSEU</name>
<evidence type="ECO:0000313" key="2">
    <source>
        <dbReference type="EMBL" id="SDH52961.1"/>
    </source>
</evidence>
<protein>
    <submittedName>
        <fullName evidence="2">Uncharacterized protein</fullName>
    </submittedName>
</protein>
<sequence>MRPNTLSSSLRHRLVMVLVTITAALITTTSAAETASAEVICTNGTNWDSVTMSCR</sequence>
<dbReference type="AlphaFoldDB" id="A0A1G8D5I8"/>
<keyword evidence="3" id="KW-1185">Reference proteome</keyword>
<feature type="chain" id="PRO_5039516013" evidence="1">
    <location>
        <begin position="32"/>
        <end position="55"/>
    </location>
</feature>